<proteinExistence type="predicted"/>
<sequence length="38" mass="4390">MSCGHKSHRYVLTWQRLEWDNGDGVEDGTENLGEKIDL</sequence>
<dbReference type="Proteomes" id="UP000178912">
    <property type="component" value="Unassembled WGS sequence"/>
</dbReference>
<accession>A0A1E1L0V2</accession>
<evidence type="ECO:0000313" key="1">
    <source>
        <dbReference type="EMBL" id="CZT04124.1"/>
    </source>
</evidence>
<name>A0A1E1L0V2_9HELO</name>
<evidence type="ECO:0000313" key="2">
    <source>
        <dbReference type="Proteomes" id="UP000178912"/>
    </source>
</evidence>
<keyword evidence="2" id="KW-1185">Reference proteome</keyword>
<organism evidence="1 2">
    <name type="scientific">Rhynchosporium agropyri</name>
    <dbReference type="NCBI Taxonomy" id="914238"/>
    <lineage>
        <taxon>Eukaryota</taxon>
        <taxon>Fungi</taxon>
        <taxon>Dikarya</taxon>
        <taxon>Ascomycota</taxon>
        <taxon>Pezizomycotina</taxon>
        <taxon>Leotiomycetes</taxon>
        <taxon>Helotiales</taxon>
        <taxon>Ploettnerulaceae</taxon>
        <taxon>Rhynchosporium</taxon>
    </lineage>
</organism>
<gene>
    <name evidence="1" type="ORF">RAG0_10692</name>
</gene>
<protein>
    <submittedName>
        <fullName evidence="1">Uncharacterized protein</fullName>
    </submittedName>
</protein>
<dbReference type="AlphaFoldDB" id="A0A1E1L0V2"/>
<reference evidence="2" key="1">
    <citation type="submission" date="2016-03" db="EMBL/GenBank/DDBJ databases">
        <authorList>
            <person name="Guldener U."/>
        </authorList>
    </citation>
    <scope>NUCLEOTIDE SEQUENCE [LARGE SCALE GENOMIC DNA]</scope>
    <source>
        <strain evidence="2">04CH-RAC-A.6.1</strain>
    </source>
</reference>
<dbReference type="EMBL" id="FJUX01000067">
    <property type="protein sequence ID" value="CZT04124.1"/>
    <property type="molecule type" value="Genomic_DNA"/>
</dbReference>